<accession>A0ABU2BYN4</accession>
<dbReference type="GO" id="GO:0004144">
    <property type="term" value="F:diacylglycerol O-acyltransferase activity"/>
    <property type="evidence" value="ECO:0007669"/>
    <property type="project" value="UniProtKB-EC"/>
</dbReference>
<comment type="caution">
    <text evidence="13">The sequence shown here is derived from an EMBL/GenBank/DDBJ whole genome shotgun (WGS) entry which is preliminary data.</text>
</comment>
<evidence type="ECO:0000256" key="4">
    <source>
        <dbReference type="ARBA" id="ARBA00013244"/>
    </source>
</evidence>
<evidence type="ECO:0000256" key="9">
    <source>
        <dbReference type="ARBA" id="ARBA00023315"/>
    </source>
</evidence>
<dbReference type="Pfam" id="PF06974">
    <property type="entry name" value="WS_DGAT_C"/>
    <property type="match status" value="1"/>
</dbReference>
<dbReference type="Gene3D" id="3.30.559.10">
    <property type="entry name" value="Chloramphenicol acetyltransferase-like domain"/>
    <property type="match status" value="1"/>
</dbReference>
<dbReference type="PANTHER" id="PTHR31650">
    <property type="entry name" value="O-ACYLTRANSFERASE (WSD1-LIKE) FAMILY PROTEIN"/>
    <property type="match status" value="1"/>
</dbReference>
<dbReference type="EC" id="2.3.1.20" evidence="4"/>
<proteinExistence type="inferred from homology"/>
<keyword evidence="8" id="KW-0443">Lipid metabolism</keyword>
<dbReference type="RefSeq" id="WP_310303988.1">
    <property type="nucleotide sequence ID" value="NZ_BAAAPS010000003.1"/>
</dbReference>
<evidence type="ECO:0000259" key="12">
    <source>
        <dbReference type="Pfam" id="PF06974"/>
    </source>
</evidence>
<protein>
    <recommendedName>
        <fullName evidence="4">diacylglycerol O-acyltransferase</fullName>
        <ecNumber evidence="4">2.3.1.20</ecNumber>
    </recommendedName>
</protein>
<dbReference type="Proteomes" id="UP001183648">
    <property type="component" value="Unassembled WGS sequence"/>
</dbReference>
<evidence type="ECO:0000256" key="1">
    <source>
        <dbReference type="ARBA" id="ARBA00004771"/>
    </source>
</evidence>
<evidence type="ECO:0000256" key="8">
    <source>
        <dbReference type="ARBA" id="ARBA00023098"/>
    </source>
</evidence>
<gene>
    <name evidence="13" type="ORF">J2S63_003064</name>
</gene>
<keyword evidence="5" id="KW-0444">Lipid biosynthesis</keyword>
<dbReference type="InterPro" id="IPR004255">
    <property type="entry name" value="O-acyltransferase_WSD1_N"/>
</dbReference>
<evidence type="ECO:0000256" key="7">
    <source>
        <dbReference type="ARBA" id="ARBA00022798"/>
    </source>
</evidence>
<evidence type="ECO:0000256" key="6">
    <source>
        <dbReference type="ARBA" id="ARBA00022679"/>
    </source>
</evidence>
<organism evidence="13 14">
    <name type="scientific">Nocardioides marmoribigeumensis</name>
    <dbReference type="NCBI Taxonomy" id="433649"/>
    <lineage>
        <taxon>Bacteria</taxon>
        <taxon>Bacillati</taxon>
        <taxon>Actinomycetota</taxon>
        <taxon>Actinomycetes</taxon>
        <taxon>Propionibacteriales</taxon>
        <taxon>Nocardioidaceae</taxon>
        <taxon>Nocardioides</taxon>
    </lineage>
</organism>
<keyword evidence="9 13" id="KW-0012">Acyltransferase</keyword>
<comment type="catalytic activity">
    <reaction evidence="10">
        <text>an acyl-CoA + a 1,2-diacyl-sn-glycerol = a triacyl-sn-glycerol + CoA</text>
        <dbReference type="Rhea" id="RHEA:10868"/>
        <dbReference type="ChEBI" id="CHEBI:17815"/>
        <dbReference type="ChEBI" id="CHEBI:57287"/>
        <dbReference type="ChEBI" id="CHEBI:58342"/>
        <dbReference type="ChEBI" id="CHEBI:64615"/>
        <dbReference type="EC" id="2.3.1.20"/>
    </reaction>
</comment>
<evidence type="ECO:0000256" key="2">
    <source>
        <dbReference type="ARBA" id="ARBA00005189"/>
    </source>
</evidence>
<dbReference type="SUPFAM" id="SSF52777">
    <property type="entry name" value="CoA-dependent acyltransferases"/>
    <property type="match status" value="1"/>
</dbReference>
<sequence length="467" mass="50399">MVTSSPQFLSNSDAFTWEMEHDAALRSTVVTVFVLDRPPDPARVREGFERAVATVPQFRQRVVPSAPPAPPRWEDDPDLDLDFHLRHVTASPVDGQAPGLDVVLEMARRAEMADFDRARPLWEATIVDGLTVDGVPGRAALLVKLHHALTDGIGGVQLALSILDLGPEPTERGPLPAVPVAPEAGRWAPWTASAAYDLSAVRTLARTTLRSVPGMLRGALHPVETARDVAAVAGSVARTVRPINRTGSALMSERRLVRQLGVHQVPLAGLKEAAHACDATLNDAFLAAVTGGVRRYHERHRAEVGDLHVTMPLSLRDDGDALGGNRITLMRFDVPARIPRADTRMRAIHVRAQRMRSERSLPYTQAIAGALNLLPHAYLAAMLRHVDVLASDVPGIPVPVWLGGARVLVQYPFGPTIGSAVNVTLMSYVDTCAVGVDVDTGAVPDLEVFLECLREGFDEVLALGVSR</sequence>
<comment type="pathway">
    <text evidence="2">Lipid metabolism.</text>
</comment>
<dbReference type="Pfam" id="PF03007">
    <property type="entry name" value="WS_DGAT_cat"/>
    <property type="match status" value="1"/>
</dbReference>
<evidence type="ECO:0000256" key="10">
    <source>
        <dbReference type="ARBA" id="ARBA00048109"/>
    </source>
</evidence>
<keyword evidence="7" id="KW-0319">Glycerol metabolism</keyword>
<comment type="similarity">
    <text evidence="3">Belongs to the long-chain O-acyltransferase family.</text>
</comment>
<name>A0ABU2BYN4_9ACTN</name>
<dbReference type="InterPro" id="IPR009721">
    <property type="entry name" value="O-acyltransferase_WSD1_C"/>
</dbReference>
<evidence type="ECO:0000313" key="13">
    <source>
        <dbReference type="EMBL" id="MDR7363511.1"/>
    </source>
</evidence>
<evidence type="ECO:0000259" key="11">
    <source>
        <dbReference type="Pfam" id="PF03007"/>
    </source>
</evidence>
<feature type="domain" description="O-acyltransferase WSD1-like N-terminal" evidence="11">
    <location>
        <begin position="9"/>
        <end position="284"/>
    </location>
</feature>
<comment type="pathway">
    <text evidence="1">Glycerolipid metabolism; triacylglycerol biosynthesis.</text>
</comment>
<dbReference type="InterPro" id="IPR045034">
    <property type="entry name" value="O-acyltransferase_WSD1-like"/>
</dbReference>
<keyword evidence="6 13" id="KW-0808">Transferase</keyword>
<reference evidence="13 14" key="1">
    <citation type="submission" date="2023-07" db="EMBL/GenBank/DDBJ databases">
        <title>Sequencing the genomes of 1000 actinobacteria strains.</title>
        <authorList>
            <person name="Klenk H.-P."/>
        </authorList>
    </citation>
    <scope>NUCLEOTIDE SEQUENCE [LARGE SCALE GENOMIC DNA]</scope>
    <source>
        <strain evidence="13 14">DSM 19426</strain>
    </source>
</reference>
<dbReference type="EMBL" id="JAVDYG010000001">
    <property type="protein sequence ID" value="MDR7363511.1"/>
    <property type="molecule type" value="Genomic_DNA"/>
</dbReference>
<dbReference type="InterPro" id="IPR023213">
    <property type="entry name" value="CAT-like_dom_sf"/>
</dbReference>
<evidence type="ECO:0000256" key="3">
    <source>
        <dbReference type="ARBA" id="ARBA00009587"/>
    </source>
</evidence>
<evidence type="ECO:0000313" key="14">
    <source>
        <dbReference type="Proteomes" id="UP001183648"/>
    </source>
</evidence>
<feature type="domain" description="O-acyltransferase WSD1 C-terminal" evidence="12">
    <location>
        <begin position="324"/>
        <end position="459"/>
    </location>
</feature>
<evidence type="ECO:0000256" key="5">
    <source>
        <dbReference type="ARBA" id="ARBA00022516"/>
    </source>
</evidence>
<dbReference type="PANTHER" id="PTHR31650:SF1">
    <property type="entry name" value="WAX ESTER SYNTHASE_DIACYLGLYCEROL ACYLTRANSFERASE 4-RELATED"/>
    <property type="match status" value="1"/>
</dbReference>
<keyword evidence="14" id="KW-1185">Reference proteome</keyword>